<proteinExistence type="predicted"/>
<dbReference type="GO" id="GO:0016787">
    <property type="term" value="F:hydrolase activity"/>
    <property type="evidence" value="ECO:0007669"/>
    <property type="project" value="UniProtKB-KW"/>
</dbReference>
<dbReference type="AlphaFoldDB" id="A0A317Z3W7"/>
<evidence type="ECO:0000313" key="2">
    <source>
        <dbReference type="Proteomes" id="UP000246351"/>
    </source>
</evidence>
<keyword evidence="1" id="KW-0378">Hydrolase</keyword>
<evidence type="ECO:0000313" key="1">
    <source>
        <dbReference type="EMBL" id="PWZ94830.1"/>
    </source>
</evidence>
<accession>A0A317Z3W7</accession>
<organism evidence="1 2">
    <name type="scientific">Staphylococcus pseudintermedius</name>
    <dbReference type="NCBI Taxonomy" id="283734"/>
    <lineage>
        <taxon>Bacteria</taxon>
        <taxon>Bacillati</taxon>
        <taxon>Bacillota</taxon>
        <taxon>Bacilli</taxon>
        <taxon>Bacillales</taxon>
        <taxon>Staphylococcaceae</taxon>
        <taxon>Staphylococcus</taxon>
        <taxon>Staphylococcus intermedius group</taxon>
    </lineage>
</organism>
<protein>
    <submittedName>
        <fullName evidence="1">5-bromo-4-chloroindolyl phosphate hydrolase</fullName>
    </submittedName>
</protein>
<reference evidence="1 2" key="1">
    <citation type="journal article" date="2018" name="Vet. Microbiol.">
        <title>Clonal diversity and geographic distribution of methicillin-resistant Staphylococcus pseudintermedius from Australian animals: Discovery of novel sequence types.</title>
        <authorList>
            <person name="Worthing K.A."/>
            <person name="Abraham S."/>
            <person name="Coombs G.W."/>
            <person name="Pang S."/>
            <person name="Saputra S."/>
            <person name="Jordan D."/>
            <person name="Trott D.J."/>
            <person name="Norris J.M."/>
        </authorList>
    </citation>
    <scope>NUCLEOTIDE SEQUENCE [LARGE SCALE GENOMIC DNA]</scope>
    <source>
        <strain evidence="1 2">ST71 3</strain>
    </source>
</reference>
<gene>
    <name evidence="1" type="ORF">DD924_16640</name>
</gene>
<comment type="caution">
    <text evidence="1">The sequence shown here is derived from an EMBL/GenBank/DDBJ whole genome shotgun (WGS) entry which is preliminary data.</text>
</comment>
<dbReference type="EMBL" id="QEIV01001895">
    <property type="protein sequence ID" value="PWZ94830.1"/>
    <property type="molecule type" value="Genomic_DNA"/>
</dbReference>
<sequence>EIARITLEEVKRTLIADLKQVNAQDYEQLDTEMRLNEMYQRRHVKEMENDS</sequence>
<feature type="non-terminal residue" evidence="1">
    <location>
        <position position="1"/>
    </location>
</feature>
<dbReference type="Proteomes" id="UP000246351">
    <property type="component" value="Unassembled WGS sequence"/>
</dbReference>
<name>A0A317Z3W7_STAPS</name>